<evidence type="ECO:0000256" key="2">
    <source>
        <dbReference type="ARBA" id="ARBA00022801"/>
    </source>
</evidence>
<dbReference type="InterPro" id="IPR042171">
    <property type="entry name" value="Acyl-CoA_hotdog"/>
</dbReference>
<evidence type="ECO:0000259" key="3">
    <source>
        <dbReference type="Pfam" id="PF13622"/>
    </source>
</evidence>
<dbReference type="EMBL" id="VMNW02000051">
    <property type="protein sequence ID" value="KAA9156214.1"/>
    <property type="molecule type" value="Genomic_DNA"/>
</dbReference>
<dbReference type="InterPro" id="IPR049450">
    <property type="entry name" value="ACOT8-like_C"/>
</dbReference>
<protein>
    <submittedName>
        <fullName evidence="5">Acyl-CoA thioesterase II</fullName>
    </submittedName>
</protein>
<keyword evidence="6" id="KW-1185">Reference proteome</keyword>
<organism evidence="5 6">
    <name type="scientific">Amycolatopsis acidicola</name>
    <dbReference type="NCBI Taxonomy" id="2596893"/>
    <lineage>
        <taxon>Bacteria</taxon>
        <taxon>Bacillati</taxon>
        <taxon>Actinomycetota</taxon>
        <taxon>Actinomycetes</taxon>
        <taxon>Pseudonocardiales</taxon>
        <taxon>Pseudonocardiaceae</taxon>
        <taxon>Amycolatopsis</taxon>
    </lineage>
</organism>
<comment type="similarity">
    <text evidence="1">Belongs to the C/M/P thioester hydrolase family.</text>
</comment>
<dbReference type="Gene3D" id="2.40.160.210">
    <property type="entry name" value="Acyl-CoA thioesterase, double hotdog domain"/>
    <property type="match status" value="1"/>
</dbReference>
<dbReference type="OrthoDB" id="9781019at2"/>
<name>A0A5N0UUE2_9PSEU</name>
<dbReference type="GO" id="GO:0006637">
    <property type="term" value="P:acyl-CoA metabolic process"/>
    <property type="evidence" value="ECO:0007669"/>
    <property type="project" value="InterPro"/>
</dbReference>
<dbReference type="InterPro" id="IPR003703">
    <property type="entry name" value="Acyl_CoA_thio"/>
</dbReference>
<dbReference type="PANTHER" id="PTHR11066">
    <property type="entry name" value="ACYL-COA THIOESTERASE"/>
    <property type="match status" value="1"/>
</dbReference>
<keyword evidence="2" id="KW-0378">Hydrolase</keyword>
<evidence type="ECO:0000313" key="5">
    <source>
        <dbReference type="EMBL" id="KAA9156214.1"/>
    </source>
</evidence>
<dbReference type="RefSeq" id="WP_144751582.1">
    <property type="nucleotide sequence ID" value="NZ_VMNW02000051.1"/>
</dbReference>
<dbReference type="Pfam" id="PF20789">
    <property type="entry name" value="4HBT_3C"/>
    <property type="match status" value="1"/>
</dbReference>
<evidence type="ECO:0000313" key="6">
    <source>
        <dbReference type="Proteomes" id="UP000319769"/>
    </source>
</evidence>
<reference evidence="5" key="1">
    <citation type="submission" date="2019-09" db="EMBL/GenBank/DDBJ databases">
        <authorList>
            <person name="Teo W.F.A."/>
            <person name="Duangmal K."/>
        </authorList>
    </citation>
    <scope>NUCLEOTIDE SEQUENCE [LARGE SCALE GENOMIC DNA]</scope>
    <source>
        <strain evidence="5">K81G1</strain>
    </source>
</reference>
<feature type="domain" description="Acyl-CoA thioesterase-like C-terminal" evidence="4">
    <location>
        <begin position="151"/>
        <end position="266"/>
    </location>
</feature>
<dbReference type="GO" id="GO:0047617">
    <property type="term" value="F:fatty acyl-CoA hydrolase activity"/>
    <property type="evidence" value="ECO:0007669"/>
    <property type="project" value="InterPro"/>
</dbReference>
<dbReference type="CDD" id="cd03444">
    <property type="entry name" value="Thioesterase_II_repeat1"/>
    <property type="match status" value="1"/>
</dbReference>
<sequence>MPDLWTDLLGCLDLEAPADAGANGHAVLRGRNQELSYHRIFGGQLLAQFLRAACLTCPDKAVKSVHTLFAKEGNADEPVCYEVTKHHEGRSFAGLSIIARQAHGVAATASVSMHAPEAGLDRQTAPVLPSLPKDEHRIELGLIPWETRTTTDLDARESGWPEFDLWMRTPAVDPGLAPALVAYATDLSLIGTALRPVEGVSQRDAGKAFTSAVTSHTVWFHRPFRTDGWLLLRQHSPVVAHGRCFGRGDVLTEDASLVASYAQEALLRFPG</sequence>
<dbReference type="SUPFAM" id="SSF54637">
    <property type="entry name" value="Thioesterase/thiol ester dehydrase-isomerase"/>
    <property type="match status" value="2"/>
</dbReference>
<dbReference type="Pfam" id="PF13622">
    <property type="entry name" value="4HBT_3"/>
    <property type="match status" value="1"/>
</dbReference>
<gene>
    <name evidence="5" type="ORF">FPZ12_028245</name>
</gene>
<feature type="domain" description="Acyl-CoA thioesterase-like N-terminal HotDog" evidence="3">
    <location>
        <begin position="39"/>
        <end position="113"/>
    </location>
</feature>
<dbReference type="InterPro" id="IPR049449">
    <property type="entry name" value="TesB_ACOT8-like_N"/>
</dbReference>
<dbReference type="CDD" id="cd03445">
    <property type="entry name" value="Thioesterase_II_repeat2"/>
    <property type="match status" value="1"/>
</dbReference>
<dbReference type="AlphaFoldDB" id="A0A5N0UUE2"/>
<evidence type="ECO:0000256" key="1">
    <source>
        <dbReference type="ARBA" id="ARBA00006538"/>
    </source>
</evidence>
<evidence type="ECO:0000259" key="4">
    <source>
        <dbReference type="Pfam" id="PF20789"/>
    </source>
</evidence>
<dbReference type="InterPro" id="IPR029069">
    <property type="entry name" value="HotDog_dom_sf"/>
</dbReference>
<proteinExistence type="inferred from homology"/>
<dbReference type="GO" id="GO:0009062">
    <property type="term" value="P:fatty acid catabolic process"/>
    <property type="evidence" value="ECO:0007669"/>
    <property type="project" value="TreeGrafter"/>
</dbReference>
<accession>A0A5N0UUE2</accession>
<comment type="caution">
    <text evidence="5">The sequence shown here is derived from an EMBL/GenBank/DDBJ whole genome shotgun (WGS) entry which is preliminary data.</text>
</comment>
<dbReference type="PANTHER" id="PTHR11066:SF34">
    <property type="entry name" value="ACYL-COENZYME A THIOESTERASE 8"/>
    <property type="match status" value="1"/>
</dbReference>
<dbReference type="Proteomes" id="UP000319769">
    <property type="component" value="Unassembled WGS sequence"/>
</dbReference>